<dbReference type="PaxDb" id="2903-EOD38903"/>
<evidence type="ECO:0000313" key="4">
    <source>
        <dbReference type="Proteomes" id="UP000013827"/>
    </source>
</evidence>
<feature type="transmembrane region" description="Helical" evidence="2">
    <location>
        <begin position="125"/>
        <end position="147"/>
    </location>
</feature>
<sequence>MRPAPDYLPPRPATSRRADTAARKARRRVARGGRRDAAAAALSGGGRGLYTQDSIAAERASLEAERLSLLAEQMKLETALKRGDTLEDAPPPPLAPLAVPSVYYLSFTICSISGGGIVYQDFWRFTPLTAVGFVSGCLFCFSGVYLITKRGAPTLGDPYLCPPSLFTPPRCDPTLGDPYLCSPPRSNSAPGHGQRRAASYESPERLRELKSRRLPSRHPSRRGAEPRQLDFGGAAGGDGGDAALLGATFPRGAPHQLQRLTSGGMRRISTSISTLLDRDISVDLDATASLERGMSGHNPPPMARTWSPSVRRSAGGGFSAASIAEAAAAEAAAPATAGRSSSGGVLGGRGFGFRVSGLVGRPPDLL</sequence>
<keyword evidence="2" id="KW-0812">Transmembrane</keyword>
<accession>A0A0D3KT18</accession>
<protein>
    <submittedName>
        <fullName evidence="3">Uncharacterized protein</fullName>
    </submittedName>
</protein>
<dbReference type="HOGENOM" id="CLU_757444_0_0_1"/>
<keyword evidence="2" id="KW-0472">Membrane</keyword>
<feature type="compositionally biased region" description="Basic residues" evidence="1">
    <location>
        <begin position="23"/>
        <end position="32"/>
    </location>
</feature>
<name>A0A0D3KT18_EMIH1</name>
<dbReference type="Proteomes" id="UP000013827">
    <property type="component" value="Unassembled WGS sequence"/>
</dbReference>
<feature type="region of interest" description="Disordered" evidence="1">
    <location>
        <begin position="291"/>
        <end position="310"/>
    </location>
</feature>
<reference evidence="4" key="1">
    <citation type="journal article" date="2013" name="Nature">
        <title>Pan genome of the phytoplankton Emiliania underpins its global distribution.</title>
        <authorList>
            <person name="Read B.A."/>
            <person name="Kegel J."/>
            <person name="Klute M.J."/>
            <person name="Kuo A."/>
            <person name="Lefebvre S.C."/>
            <person name="Maumus F."/>
            <person name="Mayer C."/>
            <person name="Miller J."/>
            <person name="Monier A."/>
            <person name="Salamov A."/>
            <person name="Young J."/>
            <person name="Aguilar M."/>
            <person name="Claverie J.M."/>
            <person name="Frickenhaus S."/>
            <person name="Gonzalez K."/>
            <person name="Herman E.K."/>
            <person name="Lin Y.C."/>
            <person name="Napier J."/>
            <person name="Ogata H."/>
            <person name="Sarno A.F."/>
            <person name="Shmutz J."/>
            <person name="Schroeder D."/>
            <person name="de Vargas C."/>
            <person name="Verret F."/>
            <person name="von Dassow P."/>
            <person name="Valentin K."/>
            <person name="Van de Peer Y."/>
            <person name="Wheeler G."/>
            <person name="Dacks J.B."/>
            <person name="Delwiche C.F."/>
            <person name="Dyhrman S.T."/>
            <person name="Glockner G."/>
            <person name="John U."/>
            <person name="Richards T."/>
            <person name="Worden A.Z."/>
            <person name="Zhang X."/>
            <person name="Grigoriev I.V."/>
            <person name="Allen A.E."/>
            <person name="Bidle K."/>
            <person name="Borodovsky M."/>
            <person name="Bowler C."/>
            <person name="Brownlee C."/>
            <person name="Cock J.M."/>
            <person name="Elias M."/>
            <person name="Gladyshev V.N."/>
            <person name="Groth M."/>
            <person name="Guda C."/>
            <person name="Hadaegh A."/>
            <person name="Iglesias-Rodriguez M.D."/>
            <person name="Jenkins J."/>
            <person name="Jones B.M."/>
            <person name="Lawson T."/>
            <person name="Leese F."/>
            <person name="Lindquist E."/>
            <person name="Lobanov A."/>
            <person name="Lomsadze A."/>
            <person name="Malik S.B."/>
            <person name="Marsh M.E."/>
            <person name="Mackinder L."/>
            <person name="Mock T."/>
            <person name="Mueller-Roeber B."/>
            <person name="Pagarete A."/>
            <person name="Parker M."/>
            <person name="Probert I."/>
            <person name="Quesneville H."/>
            <person name="Raines C."/>
            <person name="Rensing S.A."/>
            <person name="Riano-Pachon D.M."/>
            <person name="Richier S."/>
            <person name="Rokitta S."/>
            <person name="Shiraiwa Y."/>
            <person name="Soanes D.M."/>
            <person name="van der Giezen M."/>
            <person name="Wahlund T.M."/>
            <person name="Williams B."/>
            <person name="Wilson W."/>
            <person name="Wolfe G."/>
            <person name="Wurch L.L."/>
        </authorList>
    </citation>
    <scope>NUCLEOTIDE SEQUENCE</scope>
</reference>
<evidence type="ECO:0000256" key="2">
    <source>
        <dbReference type="SAM" id="Phobius"/>
    </source>
</evidence>
<dbReference type="AlphaFoldDB" id="A0A0D3KT18"/>
<dbReference type="KEGG" id="ehx:EMIHUDRAFT_466754"/>
<proteinExistence type="predicted"/>
<feature type="transmembrane region" description="Helical" evidence="2">
    <location>
        <begin position="102"/>
        <end position="119"/>
    </location>
</feature>
<organism evidence="3 4">
    <name type="scientific">Emiliania huxleyi (strain CCMP1516)</name>
    <dbReference type="NCBI Taxonomy" id="280463"/>
    <lineage>
        <taxon>Eukaryota</taxon>
        <taxon>Haptista</taxon>
        <taxon>Haptophyta</taxon>
        <taxon>Prymnesiophyceae</taxon>
        <taxon>Isochrysidales</taxon>
        <taxon>Noelaerhabdaceae</taxon>
        <taxon>Emiliania</taxon>
    </lineage>
</organism>
<feature type="region of interest" description="Disordered" evidence="1">
    <location>
        <begin position="177"/>
        <end position="237"/>
    </location>
</feature>
<reference evidence="3" key="2">
    <citation type="submission" date="2024-10" db="UniProtKB">
        <authorList>
            <consortium name="EnsemblProtists"/>
        </authorList>
    </citation>
    <scope>IDENTIFICATION</scope>
</reference>
<feature type="region of interest" description="Disordered" evidence="1">
    <location>
        <begin position="1"/>
        <end position="38"/>
    </location>
</feature>
<feature type="compositionally biased region" description="Basic and acidic residues" evidence="1">
    <location>
        <begin position="202"/>
        <end position="211"/>
    </location>
</feature>
<dbReference type="GeneID" id="17284174"/>
<evidence type="ECO:0000313" key="3">
    <source>
        <dbReference type="EnsemblProtists" id="EOD38903"/>
    </source>
</evidence>
<dbReference type="RefSeq" id="XP_005791332.1">
    <property type="nucleotide sequence ID" value="XM_005791275.1"/>
</dbReference>
<feature type="compositionally biased region" description="Pro residues" evidence="1">
    <location>
        <begin position="1"/>
        <end position="12"/>
    </location>
</feature>
<evidence type="ECO:0000256" key="1">
    <source>
        <dbReference type="SAM" id="MobiDB-lite"/>
    </source>
</evidence>
<keyword evidence="4" id="KW-1185">Reference proteome</keyword>
<feature type="compositionally biased region" description="Basic residues" evidence="1">
    <location>
        <begin position="212"/>
        <end position="221"/>
    </location>
</feature>
<keyword evidence="2" id="KW-1133">Transmembrane helix</keyword>
<dbReference type="EnsemblProtists" id="EOD38903">
    <property type="protein sequence ID" value="EOD38903"/>
    <property type="gene ID" value="EMIHUDRAFT_466754"/>
</dbReference>